<dbReference type="Pfam" id="PF16197">
    <property type="entry name" value="KAsynt_C_assoc"/>
    <property type="match status" value="1"/>
</dbReference>
<dbReference type="PANTHER" id="PTHR43775:SF51">
    <property type="entry name" value="INACTIVE PHENOLPHTHIOCEROL SYNTHESIS POLYKETIDE SYNTHASE TYPE I PKS1-RELATED"/>
    <property type="match status" value="1"/>
</dbReference>
<dbReference type="Pfam" id="PF00698">
    <property type="entry name" value="Acyl_transf_1"/>
    <property type="match status" value="1"/>
</dbReference>
<gene>
    <name evidence="8" type="ORF">ACFSYJ_41585</name>
</gene>
<dbReference type="InterPro" id="IPR049490">
    <property type="entry name" value="C883_1060-like_KR_N"/>
</dbReference>
<proteinExistence type="predicted"/>
<dbReference type="InterPro" id="IPR032821">
    <property type="entry name" value="PKS_assoc"/>
</dbReference>
<dbReference type="PANTHER" id="PTHR43775">
    <property type="entry name" value="FATTY ACID SYNTHASE"/>
    <property type="match status" value="1"/>
</dbReference>
<dbReference type="InterPro" id="IPR050091">
    <property type="entry name" value="PKS_NRPS_Biosynth_Enz"/>
</dbReference>
<dbReference type="Gene3D" id="1.10.1200.10">
    <property type="entry name" value="ACP-like"/>
    <property type="match status" value="1"/>
</dbReference>
<keyword evidence="4" id="KW-0012">Acyltransferase</keyword>
<feature type="domain" description="Carrier" evidence="6">
    <location>
        <begin position="1307"/>
        <end position="1382"/>
    </location>
</feature>
<dbReference type="SMART" id="SM00823">
    <property type="entry name" value="PKS_PP"/>
    <property type="match status" value="2"/>
</dbReference>
<dbReference type="PROSITE" id="PS50075">
    <property type="entry name" value="CARRIER"/>
    <property type="match status" value="2"/>
</dbReference>
<dbReference type="SMART" id="SM01294">
    <property type="entry name" value="PKS_PP_betabranch"/>
    <property type="match status" value="1"/>
</dbReference>
<dbReference type="Pfam" id="PF08659">
    <property type="entry name" value="KR"/>
    <property type="match status" value="2"/>
</dbReference>
<evidence type="ECO:0000256" key="3">
    <source>
        <dbReference type="ARBA" id="ARBA00022679"/>
    </source>
</evidence>
<dbReference type="InterPro" id="IPR036736">
    <property type="entry name" value="ACP-like_sf"/>
</dbReference>
<evidence type="ECO:0000256" key="5">
    <source>
        <dbReference type="SAM" id="MobiDB-lite"/>
    </source>
</evidence>
<dbReference type="SMART" id="SM00825">
    <property type="entry name" value="PKS_KS"/>
    <property type="match status" value="2"/>
</dbReference>
<evidence type="ECO:0000259" key="7">
    <source>
        <dbReference type="PROSITE" id="PS52004"/>
    </source>
</evidence>
<keyword evidence="2" id="KW-0597">Phosphoprotein</keyword>
<evidence type="ECO:0000256" key="2">
    <source>
        <dbReference type="ARBA" id="ARBA00022553"/>
    </source>
</evidence>
<feature type="domain" description="Ketosynthase family 3 (KS3)" evidence="7">
    <location>
        <begin position="13"/>
        <end position="439"/>
    </location>
</feature>
<dbReference type="Pfam" id="PF00109">
    <property type="entry name" value="ketoacyl-synt"/>
    <property type="match status" value="2"/>
</dbReference>
<dbReference type="CDD" id="cd00833">
    <property type="entry name" value="PKS"/>
    <property type="match status" value="2"/>
</dbReference>
<evidence type="ECO:0000256" key="1">
    <source>
        <dbReference type="ARBA" id="ARBA00022450"/>
    </source>
</evidence>
<dbReference type="InterPro" id="IPR013968">
    <property type="entry name" value="PKS_KR"/>
</dbReference>
<evidence type="ECO:0000259" key="6">
    <source>
        <dbReference type="PROSITE" id="PS50075"/>
    </source>
</evidence>
<dbReference type="Pfam" id="PF22621">
    <property type="entry name" value="CurL-like_PKS_C"/>
    <property type="match status" value="1"/>
</dbReference>
<accession>A0ABW5GWQ6</accession>
<dbReference type="SMART" id="SM00827">
    <property type="entry name" value="PKS_AT"/>
    <property type="match status" value="1"/>
</dbReference>
<organism evidence="8 9">
    <name type="scientific">Amycolatopsis samaneae</name>
    <dbReference type="NCBI Taxonomy" id="664691"/>
    <lineage>
        <taxon>Bacteria</taxon>
        <taxon>Bacillati</taxon>
        <taxon>Actinomycetota</taxon>
        <taxon>Actinomycetes</taxon>
        <taxon>Pseudonocardiales</taxon>
        <taxon>Pseudonocardiaceae</taxon>
        <taxon>Amycolatopsis</taxon>
    </lineage>
</organism>
<dbReference type="Gene3D" id="1.10.1240.100">
    <property type="match status" value="1"/>
</dbReference>
<dbReference type="InterPro" id="IPR036291">
    <property type="entry name" value="NAD(P)-bd_dom_sf"/>
</dbReference>
<dbReference type="InterPro" id="IPR016035">
    <property type="entry name" value="Acyl_Trfase/lysoPLipase"/>
</dbReference>
<dbReference type="InterPro" id="IPR057326">
    <property type="entry name" value="KR_dom"/>
</dbReference>
<dbReference type="Gene3D" id="3.30.70.250">
    <property type="entry name" value="Malonyl-CoA ACP transacylase, ACP-binding"/>
    <property type="match status" value="1"/>
</dbReference>
<dbReference type="InterPro" id="IPR020841">
    <property type="entry name" value="PKS_Beta-ketoAc_synthase_dom"/>
</dbReference>
<dbReference type="InterPro" id="IPR029058">
    <property type="entry name" value="AB_hydrolase_fold"/>
</dbReference>
<dbReference type="InterPro" id="IPR020806">
    <property type="entry name" value="PKS_PP-bd"/>
</dbReference>
<feature type="compositionally biased region" description="Basic residues" evidence="5">
    <location>
        <begin position="2956"/>
        <end position="2965"/>
    </location>
</feature>
<dbReference type="SUPFAM" id="SSF52151">
    <property type="entry name" value="FabD/lysophospholipase-like"/>
    <property type="match status" value="2"/>
</dbReference>
<dbReference type="Gene3D" id="3.30.70.3290">
    <property type="match status" value="2"/>
</dbReference>
<dbReference type="Gene3D" id="3.40.366.10">
    <property type="entry name" value="Malonyl-Coenzyme A Acyl Carrier Protein, domain 2"/>
    <property type="match status" value="3"/>
</dbReference>
<dbReference type="SUPFAM" id="SSF55048">
    <property type="entry name" value="Probable ACP-binding domain of malonyl-CoA ACP transacylase"/>
    <property type="match status" value="1"/>
</dbReference>
<dbReference type="InterPro" id="IPR016039">
    <property type="entry name" value="Thiolase-like"/>
</dbReference>
<dbReference type="Gene3D" id="3.40.47.10">
    <property type="match status" value="2"/>
</dbReference>
<dbReference type="RefSeq" id="WP_345407277.1">
    <property type="nucleotide sequence ID" value="NZ_BAABHG010000022.1"/>
</dbReference>
<dbReference type="PROSITE" id="PS00012">
    <property type="entry name" value="PHOSPHOPANTETHEINE"/>
    <property type="match status" value="2"/>
</dbReference>
<dbReference type="Gene3D" id="3.40.50.720">
    <property type="entry name" value="NAD(P)-binding Rossmann-like Domain"/>
    <property type="match status" value="2"/>
</dbReference>
<dbReference type="InterPro" id="IPR014030">
    <property type="entry name" value="Ketoacyl_synth_N"/>
</dbReference>
<feature type="region of interest" description="Disordered" evidence="5">
    <location>
        <begin position="2945"/>
        <end position="2965"/>
    </location>
</feature>
<dbReference type="SMART" id="SM00822">
    <property type="entry name" value="PKS_KR"/>
    <property type="match status" value="2"/>
</dbReference>
<sequence length="2965" mass="313147">MSEEPEESTVDDDTSVAIVGMACRFPGAADLGQYWRNLRGGVESITRFTDEELRAAGVDEETLADPAYVKAAPVLDDVELFDASFFGFTPAEARISDPQQRLFLEVAWTALEAAGCDPGRFDGSVGVFTGSALSTYLLNNLVTNPGVAEWAGRMQLALGNDKDSLSTRVAYAFDLRGPSYGVQSYCSSSLVAVAAACTSLVAGECDAALAGGVSISVPHRVGYQYQEGGISSPDGHCRAFDADAGGAPLGNGVGAVVLKRLSDARADGDHVHAVIRGWAVNNDGGVKVGYTAPGVLGQAEVIGDAMANAGVGGADIDYVETHGTGTALGDAAEFAALRRAFGDSVEPGGCAIGSVKTNFGHLDRAAGVAGLIKTALALEHRELPPTLHFRAPNPGIDLAGSPFRVQTELAEWAGRGRPRRAGVSAFGIGGTNAHVVLEEAPAAEPTVPVTRPETLVLSARTAEAADARVRALAGALAALSESDTPLADVARTLQLGRAEFEHRRAVVVADRADAVAALGEPGWPRLVRGDEPVPGRSLGFVFAGGEDRPMTVPAGLVAELSAAEPVFADAVGEVVDRSGEVVPALGDVLTGAGEATLLAASLAEFVLQYALGRTLWRWGVRPDVLTGHGIGAYAAAVLAGVLSLPDALALLAFRAQLPEHAELDEAALTGWVREHLTPSPPETPYLSDLTGARVTGDEVTDPGYWAKQLRAPGRLAGQVGELGGGLDRGIVQFGGAADLVARHADASALVVRVGGNTSGDAAAALQTALAKLWAGGVAVDWAARDDAPRRRVPLPTYPFERRRYWVDPPSADRPDEPRLYAERWRPAEVPESDRATGPFLIFAEDSGLGAALAARVDAGVTVRAGEAFAELAEDSFTVRPGVAADHDRLVARLAELGRLPSRVVHLWGVTGADEDPASPETLRAHRIRGFDTLVCLVRSLAALAKSGVDITVVADHLHETGTPSPGKAAVLGACLVIPQEHPGFGCRSVDVTGQHGDLGDLAERLLTAPAVPAAAYRDGSWLTRSYTAAPPPAVEPPLRDGGAYLITGGLGSVGLLVAEHLANTARRPRLALVGRTGLPPRAEWPSILADEPDGTVARRVTRVLALEDLGAEVLVLAGGEPDTMEDAVRQAVRRFGALDGVVHAAGLTATDEFEPIQTLPGELTDRHFAAKVDSLLAVGRALAGRPAGFHALFSSMSTVLGGLGFAAYAAANATLDAFARYGAGSGQRWVSVDWDTWAPTAEQLDGLRLGDSMTRFSMSVAAGLAAFDRALVTGEPRVVVAVGDLEDRVRQWVIAEPARDDHGAPALSTGDYERRLTTLWRETLGIEHVGMDDNFFDLGGNSLMGLQLLKRVGREFGTNVPAVTLFQAPTVATLARHLAPEQEQTEAPSAAELERRRAATGRADTGEIAVIGMAGRFPGAPDIDRFWRNLSEGRESIRFFTDEELLAAGVPAEQLALPNYVKARPVLDDVDLFDAGFFGYSPKEATLTDPQQRVFLECCWHALEHAGYAGPGYEGLVGVFAGTNISTYLMRLNEAGQLDAGVSDYQVVIGNDKDSLTTAVSYKLDLTGPSMAVQTFCSTSLLAVHLGMRSLRSGESDVVLAGGVSIRVPDRIGHLYTEGGMESPDGHVRTFDAKAHGSMFGDGAGVVVLKRLADALADGDTVHAVLKGSAVNNDGALKVGFTAPSVAGQAAVVSRALADAGVDPATVSYVEAHGTATELGDPIEIAALTQAFGDTVDRQSCAIGSVKTNVGHLDRAAGVSGLIKVVLSLRHRELPPSLHYTAPNPEIDFAASPFYVNDRGRAWPVRADGPPRRAGVNSLGMGGTNVHVVVEEAPGREPASPGRETQLLVLSARGPAALDEATADLGRHLRENPDAVLADVAYTLQVGRGLFDHRRVVRCSGTEEAVKALEGADPARVLTRHEPRTTRPVGLLFAGVGEQYPGMATELAAAEPVFAAALGECAEVLTPLLGLDIREVLCGERQAPAADLRSLLGRDGAAAPSPADELLTRTSIAQPAVFAVEYALARLLLSWGLRPDAMAGYSLGEYVAATVAGVLSPPDALRLVAHRARLIDELPKGAMLAVSQSAGRVRPLIESTVDIAAVNSAGQCVLAGPTEVIERMAALLTGREIACRPLDTGHAFHSRLLEPITAELTAWVRDTVTLSEPRMPYVSNVTGTWITAAEATDPGYWARHMCGTVRFADAVGALLAEPDRLLLEVGPGQSLGAFVRQHPDCTPQRMALIVPTLPARHERVTGTEAVHAAQGRLWLSGVGVDWDAYHEGERRSRVPLPGYPFQRERYWIEERPAAPVTTKAASIDLSGDPRELLSSLPRKELRDWYYLPAWRQAVPPPAAEPPRDGPWLVFADAGPVADAVAGKLAGARIVRVTAGSGFAAIDDDTFTVRPGEAGDYTKLVDRVRPRHVLHLWTLDAPPADAEASRWLLDRGYFSLLWLAKALGQGGECDLVVATAGAFNVSGTDAVRPELGTVAGPCQMVPLELSDVRCRQVDVVAPKTPAQAGEIARRLLGELAADPAEAQVAWRGARRWLSGFEPLPAQPEPDTTALRERGVYLVTGGLGGIGLAIARGLARTVSARLVLLGRSAPPPRERWTALLADPATPEEVRRRIEAVRDLEAAGAEVLVCAADIADPEQTRDALAAAVDRFGALHGVVHAAGVPGMGLLQFKDDENAAIALRPKVDGTRVLLDCLAGREQDPAPDFVALFSSITSVTGGGPGQVDYCAANSYLDAVAQRAWADGDTRVFSIDWAEWRWNAWGAGLSGYAPQVQRFFEENRSRVGITFDEGWLAFLGALGAGQPQVIVSPQDFQVLAALSRWFTIETVLNLSIGDAGARHPRPELSTSYVSPGTDLERRIAGIWSDALGVADIGVHDNFFELGGNSLIGVDLIARIRRELDRDELTPHVLYLAPTVGALAHLAGDDADPAVEAGRMRDRRDRGALRRQGLRTRRNRS</sequence>
<dbReference type="CDD" id="cd08953">
    <property type="entry name" value="KR_2_SDR_x"/>
    <property type="match status" value="1"/>
</dbReference>
<dbReference type="InterPro" id="IPR001227">
    <property type="entry name" value="Ac_transferase_dom_sf"/>
</dbReference>
<dbReference type="SUPFAM" id="SSF47336">
    <property type="entry name" value="ACP-like"/>
    <property type="match status" value="2"/>
</dbReference>
<feature type="domain" description="Carrier" evidence="6">
    <location>
        <begin position="2859"/>
        <end position="2935"/>
    </location>
</feature>
<feature type="domain" description="Ketosynthase family 3 (KS3)" evidence="7">
    <location>
        <begin position="1405"/>
        <end position="1832"/>
    </location>
</feature>
<name>A0ABW5GWQ6_9PSEU</name>
<dbReference type="Pfam" id="PF02801">
    <property type="entry name" value="Ketoacyl-synt_C"/>
    <property type="match status" value="2"/>
</dbReference>
<dbReference type="InterPro" id="IPR009081">
    <property type="entry name" value="PP-bd_ACP"/>
</dbReference>
<reference evidence="9" key="1">
    <citation type="journal article" date="2019" name="Int. J. Syst. Evol. Microbiol.">
        <title>The Global Catalogue of Microorganisms (GCM) 10K type strain sequencing project: providing services to taxonomists for standard genome sequencing and annotation.</title>
        <authorList>
            <consortium name="The Broad Institute Genomics Platform"/>
            <consortium name="The Broad Institute Genome Sequencing Center for Infectious Disease"/>
            <person name="Wu L."/>
            <person name="Ma J."/>
        </authorList>
    </citation>
    <scope>NUCLEOTIDE SEQUENCE [LARGE SCALE GENOMIC DNA]</scope>
    <source>
        <strain evidence="9">CGMCC 4.7643</strain>
    </source>
</reference>
<dbReference type="PROSITE" id="PS52004">
    <property type="entry name" value="KS3_2"/>
    <property type="match status" value="2"/>
</dbReference>
<dbReference type="SUPFAM" id="SSF53901">
    <property type="entry name" value="Thiolase-like"/>
    <property type="match status" value="2"/>
</dbReference>
<protein>
    <submittedName>
        <fullName evidence="8">SDR family NAD(P)-dependent oxidoreductase</fullName>
    </submittedName>
</protein>
<evidence type="ECO:0000256" key="4">
    <source>
        <dbReference type="ARBA" id="ARBA00023315"/>
    </source>
</evidence>
<dbReference type="InterPro" id="IPR006162">
    <property type="entry name" value="Ppantetheine_attach_site"/>
</dbReference>
<dbReference type="Pfam" id="PF00550">
    <property type="entry name" value="PP-binding"/>
    <property type="match status" value="2"/>
</dbReference>
<keyword evidence="1" id="KW-0596">Phosphopantetheine</keyword>
<dbReference type="SUPFAM" id="SSF51735">
    <property type="entry name" value="NAD(P)-binding Rossmann-fold domains"/>
    <property type="match status" value="4"/>
</dbReference>
<evidence type="ECO:0000313" key="9">
    <source>
        <dbReference type="Proteomes" id="UP001597419"/>
    </source>
</evidence>
<dbReference type="Proteomes" id="UP001597419">
    <property type="component" value="Unassembled WGS sequence"/>
</dbReference>
<keyword evidence="3" id="KW-0808">Transferase</keyword>
<dbReference type="InterPro" id="IPR016036">
    <property type="entry name" value="Malonyl_transacylase_ACP-bd"/>
</dbReference>
<comment type="caution">
    <text evidence="8">The sequence shown here is derived from an EMBL/GenBank/DDBJ whole genome shotgun (WGS) entry which is preliminary data.</text>
</comment>
<dbReference type="Pfam" id="PF21394">
    <property type="entry name" value="Beta-ketacyl_N"/>
    <property type="match status" value="2"/>
</dbReference>
<dbReference type="InterPro" id="IPR014031">
    <property type="entry name" value="Ketoacyl_synth_C"/>
</dbReference>
<evidence type="ECO:0000313" key="8">
    <source>
        <dbReference type="EMBL" id="MFD2465169.1"/>
    </source>
</evidence>
<dbReference type="InterPro" id="IPR014043">
    <property type="entry name" value="Acyl_transferase_dom"/>
</dbReference>
<dbReference type="EMBL" id="JBHUKU010000029">
    <property type="protein sequence ID" value="MFD2465169.1"/>
    <property type="molecule type" value="Genomic_DNA"/>
</dbReference>
<keyword evidence="9" id="KW-1185">Reference proteome</keyword>
<dbReference type="Gene3D" id="3.40.50.1820">
    <property type="entry name" value="alpha/beta hydrolase"/>
    <property type="match status" value="1"/>
</dbReference>